<name>A0ABQ7NZX4_BRACM</name>
<feature type="region of interest" description="Disordered" evidence="1">
    <location>
        <begin position="1"/>
        <end position="28"/>
    </location>
</feature>
<organism evidence="2 3">
    <name type="scientific">Brassica rapa subsp. trilocularis</name>
    <dbReference type="NCBI Taxonomy" id="1813537"/>
    <lineage>
        <taxon>Eukaryota</taxon>
        <taxon>Viridiplantae</taxon>
        <taxon>Streptophyta</taxon>
        <taxon>Embryophyta</taxon>
        <taxon>Tracheophyta</taxon>
        <taxon>Spermatophyta</taxon>
        <taxon>Magnoliopsida</taxon>
        <taxon>eudicotyledons</taxon>
        <taxon>Gunneridae</taxon>
        <taxon>Pentapetalae</taxon>
        <taxon>rosids</taxon>
        <taxon>malvids</taxon>
        <taxon>Brassicales</taxon>
        <taxon>Brassicaceae</taxon>
        <taxon>Brassiceae</taxon>
        <taxon>Brassica</taxon>
    </lineage>
</organism>
<proteinExistence type="predicted"/>
<protein>
    <submittedName>
        <fullName evidence="2">Uncharacterized protein</fullName>
    </submittedName>
</protein>
<evidence type="ECO:0000256" key="1">
    <source>
        <dbReference type="SAM" id="MobiDB-lite"/>
    </source>
</evidence>
<feature type="non-terminal residue" evidence="2">
    <location>
        <position position="1"/>
    </location>
</feature>
<accession>A0ABQ7NZX4</accession>
<dbReference type="Proteomes" id="UP000823674">
    <property type="component" value="Chromosome A01"/>
</dbReference>
<sequence length="70" mass="8312">DMTKRPRFANHTNTLENSQKELETSNILEVDSKSGKRVDVREYRRVESYTMNLVNSASCHQLRRRMEIEI</sequence>
<evidence type="ECO:0000313" key="3">
    <source>
        <dbReference type="Proteomes" id="UP000823674"/>
    </source>
</evidence>
<evidence type="ECO:0000313" key="2">
    <source>
        <dbReference type="EMBL" id="KAG5415701.1"/>
    </source>
</evidence>
<reference evidence="2 3" key="1">
    <citation type="submission" date="2021-03" db="EMBL/GenBank/DDBJ databases">
        <authorList>
            <person name="King G.J."/>
            <person name="Bancroft I."/>
            <person name="Baten A."/>
            <person name="Bloomfield J."/>
            <person name="Borpatragohain P."/>
            <person name="He Z."/>
            <person name="Irish N."/>
            <person name="Irwin J."/>
            <person name="Liu K."/>
            <person name="Mauleon R.P."/>
            <person name="Moore J."/>
            <person name="Morris R."/>
            <person name="Ostergaard L."/>
            <person name="Wang B."/>
            <person name="Wells R."/>
        </authorList>
    </citation>
    <scope>NUCLEOTIDE SEQUENCE [LARGE SCALE GENOMIC DNA]</scope>
    <source>
        <strain evidence="2">R-o-18</strain>
        <tissue evidence="2">Leaf</tissue>
    </source>
</reference>
<comment type="caution">
    <text evidence="2">The sequence shown here is derived from an EMBL/GenBank/DDBJ whole genome shotgun (WGS) entry which is preliminary data.</text>
</comment>
<keyword evidence="3" id="KW-1185">Reference proteome</keyword>
<gene>
    <name evidence="2" type="primary">A01g509580.1_BraROA</name>
    <name evidence="2" type="ORF">IGI04_003268</name>
</gene>
<dbReference type="EMBL" id="JADBGQ010000001">
    <property type="protein sequence ID" value="KAG5415701.1"/>
    <property type="molecule type" value="Genomic_DNA"/>
</dbReference>